<dbReference type="Pfam" id="PF24883">
    <property type="entry name" value="NPHP3_N"/>
    <property type="match status" value="1"/>
</dbReference>
<dbReference type="PANTHER" id="PTHR10039">
    <property type="entry name" value="AMELOGENIN"/>
    <property type="match status" value="1"/>
</dbReference>
<feature type="domain" description="GPI inositol-deacylase winged helix" evidence="3">
    <location>
        <begin position="339"/>
        <end position="414"/>
    </location>
</feature>
<dbReference type="Proteomes" id="UP001301958">
    <property type="component" value="Unassembled WGS sequence"/>
</dbReference>
<dbReference type="InterPro" id="IPR056884">
    <property type="entry name" value="NPHP3-like_N"/>
</dbReference>
<feature type="domain" description="Nephrocystin 3-like N-terminal" evidence="4">
    <location>
        <begin position="82"/>
        <end position="229"/>
    </location>
</feature>
<dbReference type="InterPro" id="IPR002110">
    <property type="entry name" value="Ankyrin_rpt"/>
</dbReference>
<keyword evidence="6" id="KW-1185">Reference proteome</keyword>
<evidence type="ECO:0000256" key="2">
    <source>
        <dbReference type="PROSITE-ProRule" id="PRU00023"/>
    </source>
</evidence>
<evidence type="ECO:0008006" key="7">
    <source>
        <dbReference type="Google" id="ProtNLM"/>
    </source>
</evidence>
<dbReference type="Pfam" id="PF12796">
    <property type="entry name" value="Ank_2"/>
    <property type="match status" value="1"/>
</dbReference>
<dbReference type="SMART" id="SM00248">
    <property type="entry name" value="ANK"/>
    <property type="match status" value="3"/>
</dbReference>
<dbReference type="InterPro" id="IPR054471">
    <property type="entry name" value="GPIID_WHD"/>
</dbReference>
<dbReference type="SUPFAM" id="SSF48403">
    <property type="entry name" value="Ankyrin repeat"/>
    <property type="match status" value="1"/>
</dbReference>
<accession>A0AAN6YPJ3</accession>
<evidence type="ECO:0000313" key="5">
    <source>
        <dbReference type="EMBL" id="KAK4221585.1"/>
    </source>
</evidence>
<dbReference type="SUPFAM" id="SSF52540">
    <property type="entry name" value="P-loop containing nucleoside triphosphate hydrolases"/>
    <property type="match status" value="1"/>
</dbReference>
<dbReference type="InterPro" id="IPR036770">
    <property type="entry name" value="Ankyrin_rpt-contain_sf"/>
</dbReference>
<evidence type="ECO:0000259" key="3">
    <source>
        <dbReference type="Pfam" id="PF22939"/>
    </source>
</evidence>
<dbReference type="InterPro" id="IPR027417">
    <property type="entry name" value="P-loop_NTPase"/>
</dbReference>
<organism evidence="5 6">
    <name type="scientific">Podospora fimiseda</name>
    <dbReference type="NCBI Taxonomy" id="252190"/>
    <lineage>
        <taxon>Eukaryota</taxon>
        <taxon>Fungi</taxon>
        <taxon>Dikarya</taxon>
        <taxon>Ascomycota</taxon>
        <taxon>Pezizomycotina</taxon>
        <taxon>Sordariomycetes</taxon>
        <taxon>Sordariomycetidae</taxon>
        <taxon>Sordariales</taxon>
        <taxon>Podosporaceae</taxon>
        <taxon>Podospora</taxon>
    </lineage>
</organism>
<reference evidence="5" key="1">
    <citation type="journal article" date="2023" name="Mol. Phylogenet. Evol.">
        <title>Genome-scale phylogeny and comparative genomics of the fungal order Sordariales.</title>
        <authorList>
            <person name="Hensen N."/>
            <person name="Bonometti L."/>
            <person name="Westerberg I."/>
            <person name="Brannstrom I.O."/>
            <person name="Guillou S."/>
            <person name="Cros-Aarteil S."/>
            <person name="Calhoun S."/>
            <person name="Haridas S."/>
            <person name="Kuo A."/>
            <person name="Mondo S."/>
            <person name="Pangilinan J."/>
            <person name="Riley R."/>
            <person name="LaButti K."/>
            <person name="Andreopoulos B."/>
            <person name="Lipzen A."/>
            <person name="Chen C."/>
            <person name="Yan M."/>
            <person name="Daum C."/>
            <person name="Ng V."/>
            <person name="Clum A."/>
            <person name="Steindorff A."/>
            <person name="Ohm R.A."/>
            <person name="Martin F."/>
            <person name="Silar P."/>
            <person name="Natvig D.O."/>
            <person name="Lalanne C."/>
            <person name="Gautier V."/>
            <person name="Ament-Velasquez S.L."/>
            <person name="Kruys A."/>
            <person name="Hutchinson M.I."/>
            <person name="Powell A.J."/>
            <person name="Barry K."/>
            <person name="Miller A.N."/>
            <person name="Grigoriev I.V."/>
            <person name="Debuchy R."/>
            <person name="Gladieux P."/>
            <person name="Hiltunen Thoren M."/>
            <person name="Johannesson H."/>
        </authorList>
    </citation>
    <scope>NUCLEOTIDE SEQUENCE</scope>
    <source>
        <strain evidence="5">CBS 990.96</strain>
    </source>
</reference>
<keyword evidence="2" id="KW-0040">ANK repeat</keyword>
<evidence type="ECO:0000259" key="4">
    <source>
        <dbReference type="Pfam" id="PF24883"/>
    </source>
</evidence>
<dbReference type="Pfam" id="PF22939">
    <property type="entry name" value="WHD_GPIID"/>
    <property type="match status" value="1"/>
</dbReference>
<dbReference type="EMBL" id="MU865533">
    <property type="protein sequence ID" value="KAK4221585.1"/>
    <property type="molecule type" value="Genomic_DNA"/>
</dbReference>
<dbReference type="Gene3D" id="3.40.50.300">
    <property type="entry name" value="P-loop containing nucleotide triphosphate hydrolases"/>
    <property type="match status" value="1"/>
</dbReference>
<dbReference type="PROSITE" id="PS50088">
    <property type="entry name" value="ANK_REPEAT"/>
    <property type="match status" value="1"/>
</dbReference>
<protein>
    <recommendedName>
        <fullName evidence="7">NACHT domain-containing protein</fullName>
    </recommendedName>
</protein>
<keyword evidence="1" id="KW-0677">Repeat</keyword>
<name>A0AAN6YPJ3_9PEZI</name>
<sequence>MQGDDTDLEIILEKDELDNDVEDESIRLIRRHSFHSRDDVRYERRRRSITNVFQIRYMLKRTSCDRVESEYQRHLALYSKETGSWLYNTSQYQEWHQDNDHGLLYIKGVPGSGKSVLAAALTDQLARENCPILHFFAPEIRPCSNQPLWILRDWLHQLIDRSLPLQQELKPYLHLGTYDKFDKVGMDTLVYLVADGLDETDKDTHQFLQSLASLGSWRPSDVKVLITSRPSSAFQALLEETRNNFLVVELEQHIVDLDIAAFVQDRLAISCSTANDRTLIKEAITSRANGVFLYAKLALNAFLEPTANLQQPLQQLPADLNTIYTNLLLEHRRLSGVSKDLQLLILSWVTHARRSLRLPELAKAITIKAGDASCWDDIETTKDLVKAACGPLLDILPDDTVTVIHHSFTVFLLGSTAAYYGFTPYVDAMISRLDILDINAEDGEEKETPIFYAVLGRHASILRRLVEGGADPDRENVHGTKPIHIAAICNYADVVATLFEAGDNPATFKTGEDLKKIRVVGLISGKGHVETIEALLPFLADHHLVEPALNWAVMSSQYMVLSRLVQEPGLDINAKV</sequence>
<gene>
    <name evidence="5" type="ORF">QBC38DRAFT_504774</name>
</gene>
<dbReference type="PANTHER" id="PTHR10039:SF14">
    <property type="entry name" value="NACHT DOMAIN-CONTAINING PROTEIN"/>
    <property type="match status" value="1"/>
</dbReference>
<dbReference type="Gene3D" id="1.25.40.20">
    <property type="entry name" value="Ankyrin repeat-containing domain"/>
    <property type="match status" value="1"/>
</dbReference>
<evidence type="ECO:0000256" key="1">
    <source>
        <dbReference type="ARBA" id="ARBA00022737"/>
    </source>
</evidence>
<dbReference type="AlphaFoldDB" id="A0AAN6YPJ3"/>
<reference evidence="5" key="2">
    <citation type="submission" date="2023-05" db="EMBL/GenBank/DDBJ databases">
        <authorList>
            <consortium name="Lawrence Berkeley National Laboratory"/>
            <person name="Steindorff A."/>
            <person name="Hensen N."/>
            <person name="Bonometti L."/>
            <person name="Westerberg I."/>
            <person name="Brannstrom I.O."/>
            <person name="Guillou S."/>
            <person name="Cros-Aarteil S."/>
            <person name="Calhoun S."/>
            <person name="Haridas S."/>
            <person name="Kuo A."/>
            <person name="Mondo S."/>
            <person name="Pangilinan J."/>
            <person name="Riley R."/>
            <person name="Labutti K."/>
            <person name="Andreopoulos B."/>
            <person name="Lipzen A."/>
            <person name="Chen C."/>
            <person name="Yanf M."/>
            <person name="Daum C."/>
            <person name="Ng V."/>
            <person name="Clum A."/>
            <person name="Ohm R."/>
            <person name="Martin F."/>
            <person name="Silar P."/>
            <person name="Natvig D."/>
            <person name="Lalanne C."/>
            <person name="Gautier V."/>
            <person name="Ament-Velasquez S.L."/>
            <person name="Kruys A."/>
            <person name="Hutchinson M.I."/>
            <person name="Powell A.J."/>
            <person name="Barry K."/>
            <person name="Miller A.N."/>
            <person name="Grigoriev I.V."/>
            <person name="Debuchy R."/>
            <person name="Gladieux P."/>
            <person name="Thoren M.H."/>
            <person name="Johannesson H."/>
        </authorList>
    </citation>
    <scope>NUCLEOTIDE SEQUENCE</scope>
    <source>
        <strain evidence="5">CBS 990.96</strain>
    </source>
</reference>
<proteinExistence type="predicted"/>
<comment type="caution">
    <text evidence="5">The sequence shown here is derived from an EMBL/GenBank/DDBJ whole genome shotgun (WGS) entry which is preliminary data.</text>
</comment>
<evidence type="ECO:0000313" key="6">
    <source>
        <dbReference type="Proteomes" id="UP001301958"/>
    </source>
</evidence>
<feature type="repeat" description="ANK" evidence="2">
    <location>
        <begin position="445"/>
        <end position="477"/>
    </location>
</feature>